<protein>
    <submittedName>
        <fullName evidence="1">Uncharacterized protein</fullName>
    </submittedName>
</protein>
<keyword evidence="2" id="KW-1185">Reference proteome</keyword>
<comment type="caution">
    <text evidence="1">The sequence shown here is derived from an EMBL/GenBank/DDBJ whole genome shotgun (WGS) entry which is preliminary data.</text>
</comment>
<evidence type="ECO:0000313" key="2">
    <source>
        <dbReference type="Proteomes" id="UP000191554"/>
    </source>
</evidence>
<evidence type="ECO:0000313" key="1">
    <source>
        <dbReference type="EMBL" id="OPX46259.1"/>
    </source>
</evidence>
<accession>A0A1V4SQT4</accession>
<organism evidence="1 2">
    <name type="scientific">Ruminiclostridium hungatei</name>
    <name type="common">Clostridium hungatei</name>
    <dbReference type="NCBI Taxonomy" id="48256"/>
    <lineage>
        <taxon>Bacteria</taxon>
        <taxon>Bacillati</taxon>
        <taxon>Bacillota</taxon>
        <taxon>Clostridia</taxon>
        <taxon>Eubacteriales</taxon>
        <taxon>Oscillospiraceae</taxon>
        <taxon>Ruminiclostridium</taxon>
    </lineage>
</organism>
<gene>
    <name evidence="1" type="ORF">CLHUN_00750</name>
</gene>
<reference evidence="1 2" key="1">
    <citation type="submission" date="2017-03" db="EMBL/GenBank/DDBJ databases">
        <title>Genome sequence of Clostridium hungatei DSM 14427.</title>
        <authorList>
            <person name="Poehlein A."/>
            <person name="Daniel R."/>
        </authorList>
    </citation>
    <scope>NUCLEOTIDE SEQUENCE [LARGE SCALE GENOMIC DNA]</scope>
    <source>
        <strain evidence="1 2">DSM 14427</strain>
    </source>
</reference>
<dbReference type="EMBL" id="MZGX01000001">
    <property type="protein sequence ID" value="OPX46259.1"/>
    <property type="molecule type" value="Genomic_DNA"/>
</dbReference>
<sequence length="112" mass="12954">MFLNSYIGESIFLSLRKMAEQNAVLNYFYDIEKIIYAKLIDVDEIGIWLEGTGTITKLLDEGGKEIPKEQQVSEKRSTSILVRWEYIDDIYVLIPGEKKLKPMGFRFDPTKG</sequence>
<name>A0A1V4SQT4_RUMHU</name>
<dbReference type="AlphaFoldDB" id="A0A1V4SQT4"/>
<dbReference type="Proteomes" id="UP000191554">
    <property type="component" value="Unassembled WGS sequence"/>
</dbReference>
<proteinExistence type="predicted"/>
<dbReference type="OrthoDB" id="2898708at2"/>
<dbReference type="RefSeq" id="WP_080062582.1">
    <property type="nucleotide sequence ID" value="NZ_MZGX01000001.1"/>
</dbReference>